<proteinExistence type="predicted"/>
<evidence type="ECO:0000313" key="1">
    <source>
        <dbReference type="EMBL" id="KAB2493175.1"/>
    </source>
</evidence>
<evidence type="ECO:0008006" key="3">
    <source>
        <dbReference type="Google" id="ProtNLM"/>
    </source>
</evidence>
<organism evidence="1 2">
    <name type="scientific">Bacillus cereus</name>
    <dbReference type="NCBI Taxonomy" id="1396"/>
    <lineage>
        <taxon>Bacteria</taxon>
        <taxon>Bacillati</taxon>
        <taxon>Bacillota</taxon>
        <taxon>Bacilli</taxon>
        <taxon>Bacillales</taxon>
        <taxon>Bacillaceae</taxon>
        <taxon>Bacillus</taxon>
        <taxon>Bacillus cereus group</taxon>
    </lineage>
</organism>
<dbReference type="EMBL" id="WBPB01000066">
    <property type="protein sequence ID" value="KAB2493175.1"/>
    <property type="molecule type" value="Genomic_DNA"/>
</dbReference>
<sequence length="284" mass="33453">MEKFNIKKKKLNTKSITEIKAHRENREDLYSFLYNFVKNITNRSNCLMPSFENFNSDNKDASSNTYLQTSNGLYISSLVTCWETFFRDLFIFLVEEDADIQERVFKLFKEKQIEISNEDYSMAELASKQFNFQNLEDTCTALNFLFNKNKTNITSFIYPALKNTTYIFSELNYFLHLTHEKKDVATELYKVLVKAFDIRHKVIHDANFYPTLSLNELKIIEDCFVIFPQILASWVAKIYNLKNFVYNNHLNTLSLKQEIAKGESIYIFSIYDVTKAVFTVSDHN</sequence>
<dbReference type="AlphaFoldDB" id="A0AB34D281"/>
<name>A0AB34D281_BACCE</name>
<evidence type="ECO:0000313" key="2">
    <source>
        <dbReference type="Proteomes" id="UP000477920"/>
    </source>
</evidence>
<comment type="caution">
    <text evidence="1">The sequence shown here is derived from an EMBL/GenBank/DDBJ whole genome shotgun (WGS) entry which is preliminary data.</text>
</comment>
<dbReference type="Proteomes" id="UP000477920">
    <property type="component" value="Unassembled WGS sequence"/>
</dbReference>
<dbReference type="RefSeq" id="WP_098593293.1">
    <property type="nucleotide sequence ID" value="NZ_NVAS01000043.1"/>
</dbReference>
<gene>
    <name evidence="1" type="ORF">F8158_22685</name>
</gene>
<protein>
    <recommendedName>
        <fullName evidence="3">RiboL-PSP-HEPN domain-containing protein</fullName>
    </recommendedName>
</protein>
<accession>A0AB34D281</accession>
<reference evidence="1 2" key="1">
    <citation type="submission" date="2019-10" db="EMBL/GenBank/DDBJ databases">
        <title>Bacillus from the desert of Cuatro Cinegas, Coahuila.</title>
        <authorList>
            <person name="Olmedo-Alvarez G."/>
            <person name="Saldana S."/>
            <person name="Barcelo D."/>
        </authorList>
    </citation>
    <scope>NUCLEOTIDE SEQUENCE [LARGE SCALE GENOMIC DNA]</scope>
    <source>
        <strain evidence="1 2">CH101a_3T</strain>
    </source>
</reference>